<reference evidence="2 3" key="1">
    <citation type="submission" date="2018-05" db="EMBL/GenBank/DDBJ databases">
        <title>Genomic Encyclopedia of Type Strains, Phase IV (KMG-IV): sequencing the most valuable type-strain genomes for metagenomic binning, comparative biology and taxonomic classification.</title>
        <authorList>
            <person name="Goeker M."/>
        </authorList>
    </citation>
    <scope>NUCLEOTIDE SEQUENCE [LARGE SCALE GENOMIC DNA]</scope>
    <source>
        <strain evidence="2 3">DSM 6986</strain>
    </source>
</reference>
<dbReference type="Gene3D" id="3.40.50.1820">
    <property type="entry name" value="alpha/beta hydrolase"/>
    <property type="match status" value="1"/>
</dbReference>
<organism evidence="2 3">
    <name type="scientific">Pseudaminobacter salicylatoxidans</name>
    <dbReference type="NCBI Taxonomy" id="93369"/>
    <lineage>
        <taxon>Bacteria</taxon>
        <taxon>Pseudomonadati</taxon>
        <taxon>Pseudomonadota</taxon>
        <taxon>Alphaproteobacteria</taxon>
        <taxon>Hyphomicrobiales</taxon>
        <taxon>Phyllobacteriaceae</taxon>
        <taxon>Pseudaminobacter</taxon>
    </lineage>
</organism>
<dbReference type="OrthoDB" id="9788260at2"/>
<dbReference type="InterPro" id="IPR029058">
    <property type="entry name" value="AB_hydrolase_fold"/>
</dbReference>
<accession>A0A316BM61</accession>
<dbReference type="InterPro" id="IPR051044">
    <property type="entry name" value="MAG_DAG_Lipase"/>
</dbReference>
<dbReference type="STRING" id="1192868.GCA_000304395_01347"/>
<feature type="domain" description="Serine aminopeptidase S33" evidence="1">
    <location>
        <begin position="42"/>
        <end position="297"/>
    </location>
</feature>
<dbReference type="InterPro" id="IPR022742">
    <property type="entry name" value="Hydrolase_4"/>
</dbReference>
<evidence type="ECO:0000313" key="3">
    <source>
        <dbReference type="Proteomes" id="UP000245396"/>
    </source>
</evidence>
<comment type="caution">
    <text evidence="2">The sequence shown here is derived from an EMBL/GenBank/DDBJ whole genome shotgun (WGS) entry which is preliminary data.</text>
</comment>
<proteinExistence type="predicted"/>
<name>A0A316BM61_PSESE</name>
<gene>
    <name evidence="2" type="ORF">C7441_12551</name>
</gene>
<evidence type="ECO:0000313" key="2">
    <source>
        <dbReference type="EMBL" id="PWJ73865.1"/>
    </source>
</evidence>
<dbReference type="AlphaFoldDB" id="A0A316BM61"/>
<dbReference type="PANTHER" id="PTHR11614">
    <property type="entry name" value="PHOSPHOLIPASE-RELATED"/>
    <property type="match status" value="1"/>
</dbReference>
<sequence>MTDFLYDIPENPKPEGGTSGFFTARDGKKLRYAHFPAIQRPLKGTVVLLSGRNECIEKYFETIRDLAARGFGVAIFDWRGQGASDRVIRNPAKGHINSFKDHEHDLESFFSEIVLPDCRGPFYILAHSTGALVALQAAPSLANRVQRMMLLTPFLAPYKSPLSVRGIRRLAASYHWTGLGRLPIPGARDTRVPEPFWQNKVTSDPARYERNSLIYQTYPQLATGAPTMGWVRAAAMAIAHVQDPAFMAALKVPVLLIAAGADTVVSNYAIEAYAHRLRVGSMLTIHGARHELLQEADLFREQLLGAFDAFIPGSDAPAV</sequence>
<dbReference type="SUPFAM" id="SSF53474">
    <property type="entry name" value="alpha/beta-Hydrolases"/>
    <property type="match status" value="1"/>
</dbReference>
<dbReference type="EMBL" id="QGGG01000025">
    <property type="protein sequence ID" value="PWJ73865.1"/>
    <property type="molecule type" value="Genomic_DNA"/>
</dbReference>
<evidence type="ECO:0000259" key="1">
    <source>
        <dbReference type="Pfam" id="PF12146"/>
    </source>
</evidence>
<keyword evidence="3" id="KW-1185">Reference proteome</keyword>
<dbReference type="Pfam" id="PF12146">
    <property type="entry name" value="Hydrolase_4"/>
    <property type="match status" value="1"/>
</dbReference>
<protein>
    <submittedName>
        <fullName evidence="2">Lysophospholipase</fullName>
    </submittedName>
</protein>
<dbReference type="RefSeq" id="WP_109614831.1">
    <property type="nucleotide sequence ID" value="NZ_QGGG01000025.1"/>
</dbReference>
<dbReference type="Proteomes" id="UP000245396">
    <property type="component" value="Unassembled WGS sequence"/>
</dbReference>